<dbReference type="GO" id="GO:0006284">
    <property type="term" value="P:base-excision repair"/>
    <property type="evidence" value="ECO:0007669"/>
    <property type="project" value="UniProtKB-UniRule"/>
</dbReference>
<comment type="catalytic activity">
    <reaction evidence="1 14">
        <text>Hydrolyzes free adenine bases from 7,8-dihydro-8-oxoguanine:adenine mismatched double-stranded DNA, leaving an apurinic site.</text>
        <dbReference type="EC" id="3.2.2.31"/>
    </reaction>
</comment>
<gene>
    <name evidence="16" type="ORF">Ga0123462_0109</name>
</gene>
<keyword evidence="7" id="KW-0479">Metal-binding</keyword>
<keyword evidence="12" id="KW-0234">DNA repair</keyword>
<evidence type="ECO:0000256" key="13">
    <source>
        <dbReference type="ARBA" id="ARBA00023295"/>
    </source>
</evidence>
<evidence type="ECO:0000256" key="2">
    <source>
        <dbReference type="ARBA" id="ARBA00002933"/>
    </source>
</evidence>
<dbReference type="CDD" id="cd03431">
    <property type="entry name" value="NUDIX_DNA_Glycosylase_C-MutY"/>
    <property type="match status" value="1"/>
</dbReference>
<name>A0A2K8L117_9PROT</name>
<dbReference type="EMBL" id="CP018800">
    <property type="protein sequence ID" value="ATX80988.1"/>
    <property type="molecule type" value="Genomic_DNA"/>
</dbReference>
<dbReference type="InterPro" id="IPR044298">
    <property type="entry name" value="MIG/MutY"/>
</dbReference>
<dbReference type="SMART" id="SM00478">
    <property type="entry name" value="ENDO3c"/>
    <property type="match status" value="1"/>
</dbReference>
<evidence type="ECO:0000256" key="10">
    <source>
        <dbReference type="ARBA" id="ARBA00023004"/>
    </source>
</evidence>
<dbReference type="Proteomes" id="UP000231637">
    <property type="component" value="Chromosome"/>
</dbReference>
<dbReference type="Gene3D" id="1.10.340.30">
    <property type="entry name" value="Hypothetical protein, domain 2"/>
    <property type="match status" value="1"/>
</dbReference>
<comment type="similarity">
    <text evidence="3 14">Belongs to the Nth/MutY family.</text>
</comment>
<dbReference type="Pfam" id="PF00633">
    <property type="entry name" value="HHH"/>
    <property type="match status" value="1"/>
</dbReference>
<dbReference type="Pfam" id="PF14815">
    <property type="entry name" value="NUDIX_4"/>
    <property type="match status" value="1"/>
</dbReference>
<dbReference type="GO" id="GO:0051539">
    <property type="term" value="F:4 iron, 4 sulfur cluster binding"/>
    <property type="evidence" value="ECO:0007669"/>
    <property type="project" value="UniProtKB-UniRule"/>
</dbReference>
<evidence type="ECO:0000256" key="9">
    <source>
        <dbReference type="ARBA" id="ARBA00022801"/>
    </source>
</evidence>
<dbReference type="Gene3D" id="1.10.1670.10">
    <property type="entry name" value="Helix-hairpin-Helix base-excision DNA repair enzymes (C-terminal)"/>
    <property type="match status" value="1"/>
</dbReference>
<evidence type="ECO:0000256" key="5">
    <source>
        <dbReference type="ARBA" id="ARBA00022023"/>
    </source>
</evidence>
<comment type="cofactor">
    <cofactor evidence="14">
        <name>[4Fe-4S] cluster</name>
        <dbReference type="ChEBI" id="CHEBI:49883"/>
    </cofactor>
    <text evidence="14">Binds 1 [4Fe-4S] cluster.</text>
</comment>
<dbReference type="EC" id="3.2.2.31" evidence="4 14"/>
<dbReference type="GO" id="GO:0035485">
    <property type="term" value="F:adenine/guanine mispair binding"/>
    <property type="evidence" value="ECO:0007669"/>
    <property type="project" value="TreeGrafter"/>
</dbReference>
<evidence type="ECO:0000256" key="1">
    <source>
        <dbReference type="ARBA" id="ARBA00000843"/>
    </source>
</evidence>
<keyword evidence="8 14" id="KW-0227">DNA damage</keyword>
<dbReference type="CDD" id="cd00056">
    <property type="entry name" value="ENDO3c"/>
    <property type="match status" value="1"/>
</dbReference>
<dbReference type="SUPFAM" id="SSF55811">
    <property type="entry name" value="Nudix"/>
    <property type="match status" value="1"/>
</dbReference>
<dbReference type="InterPro" id="IPR023170">
    <property type="entry name" value="HhH_base_excis_C"/>
</dbReference>
<keyword evidence="13 14" id="KW-0326">Glycosidase</keyword>
<dbReference type="GO" id="GO:0034039">
    <property type="term" value="F:8-oxo-7,8-dihydroguanine DNA N-glycosylase activity"/>
    <property type="evidence" value="ECO:0007669"/>
    <property type="project" value="TreeGrafter"/>
</dbReference>
<evidence type="ECO:0000256" key="8">
    <source>
        <dbReference type="ARBA" id="ARBA00022763"/>
    </source>
</evidence>
<dbReference type="Pfam" id="PF00730">
    <property type="entry name" value="HhH-GPD"/>
    <property type="match status" value="1"/>
</dbReference>
<evidence type="ECO:0000256" key="7">
    <source>
        <dbReference type="ARBA" id="ARBA00022723"/>
    </source>
</evidence>
<dbReference type="GO" id="GO:0046872">
    <property type="term" value="F:metal ion binding"/>
    <property type="evidence" value="ECO:0007669"/>
    <property type="project" value="UniProtKB-UniRule"/>
</dbReference>
<dbReference type="AlphaFoldDB" id="A0A2K8L117"/>
<dbReference type="SUPFAM" id="SSF48150">
    <property type="entry name" value="DNA-glycosylase"/>
    <property type="match status" value="1"/>
</dbReference>
<keyword evidence="11" id="KW-0411">Iron-sulfur</keyword>
<dbReference type="Gene3D" id="3.90.79.10">
    <property type="entry name" value="Nucleoside Triphosphate Pyrophosphohydrolase"/>
    <property type="match status" value="1"/>
</dbReference>
<dbReference type="GO" id="GO:0032357">
    <property type="term" value="F:oxidized purine DNA binding"/>
    <property type="evidence" value="ECO:0007669"/>
    <property type="project" value="TreeGrafter"/>
</dbReference>
<dbReference type="OrthoDB" id="5289036at2"/>
<protein>
    <recommendedName>
        <fullName evidence="5 14">Adenine DNA glycosylase</fullName>
        <ecNumber evidence="4 14">3.2.2.31</ecNumber>
    </recommendedName>
</protein>
<evidence type="ECO:0000256" key="6">
    <source>
        <dbReference type="ARBA" id="ARBA00022485"/>
    </source>
</evidence>
<dbReference type="KEGG" id="mfn:Ga0123462_0109"/>
<evidence type="ECO:0000256" key="14">
    <source>
        <dbReference type="RuleBase" id="RU365096"/>
    </source>
</evidence>
<evidence type="ECO:0000256" key="12">
    <source>
        <dbReference type="ARBA" id="ARBA00023204"/>
    </source>
</evidence>
<proteinExistence type="inferred from homology"/>
<dbReference type="RefSeq" id="WP_100264518.1">
    <property type="nucleotide sequence ID" value="NZ_CP018800.1"/>
</dbReference>
<dbReference type="GO" id="GO:0000701">
    <property type="term" value="F:purine-specific mismatch base pair DNA N-glycosylase activity"/>
    <property type="evidence" value="ECO:0007669"/>
    <property type="project" value="UniProtKB-EC"/>
</dbReference>
<dbReference type="PANTHER" id="PTHR42944:SF1">
    <property type="entry name" value="ADENINE DNA GLYCOSYLASE"/>
    <property type="match status" value="1"/>
</dbReference>
<dbReference type="GO" id="GO:0006298">
    <property type="term" value="P:mismatch repair"/>
    <property type="evidence" value="ECO:0007669"/>
    <property type="project" value="TreeGrafter"/>
</dbReference>
<feature type="domain" description="HhH-GPD" evidence="15">
    <location>
        <begin position="1"/>
        <end position="148"/>
    </location>
</feature>
<dbReference type="InterPro" id="IPR003265">
    <property type="entry name" value="HhH-GPD_domain"/>
</dbReference>
<dbReference type="InterPro" id="IPR000445">
    <property type="entry name" value="HhH_motif"/>
</dbReference>
<organism evidence="16 17">
    <name type="scientific">Mariprofundus ferrinatatus</name>
    <dbReference type="NCBI Taxonomy" id="1921087"/>
    <lineage>
        <taxon>Bacteria</taxon>
        <taxon>Pseudomonadati</taxon>
        <taxon>Pseudomonadota</taxon>
        <taxon>Candidatius Mariprofundia</taxon>
        <taxon>Mariprofundales</taxon>
        <taxon>Mariprofundaceae</taxon>
        <taxon>Mariprofundus</taxon>
    </lineage>
</organism>
<accession>A0A2K8L117</accession>
<keyword evidence="17" id="KW-1185">Reference proteome</keyword>
<evidence type="ECO:0000256" key="3">
    <source>
        <dbReference type="ARBA" id="ARBA00008343"/>
    </source>
</evidence>
<evidence type="ECO:0000259" key="15">
    <source>
        <dbReference type="SMART" id="SM00478"/>
    </source>
</evidence>
<dbReference type="InterPro" id="IPR029119">
    <property type="entry name" value="MutY_C"/>
</dbReference>
<keyword evidence="6" id="KW-0004">4Fe-4S</keyword>
<sequence>MLQQTQVKTVLPRYLAWFTQFPTISSLAAASVDEVLKAWEGLGYYRRARFIHQSARMIDSDYLGKFPHRFDDIMKLPGIGRSTAGAIASFCFGMQTAVLDGNVKRVLKRWHATAEASDKELWLLAEQAIAESGTPAIWNQAMMELGATVCSARSSDCASCPVNECCDCAFQVEATNAVRKSTAVLDLHWRVDLFICSQRGIWLTQRPDTGIWGGLWSPPITELTETPDKGPLHIHQLTHRRLHLYPQHLDSDPVGCGRWVSSIEGFALPTGILRLLEKVT</sequence>
<dbReference type="PANTHER" id="PTHR42944">
    <property type="entry name" value="ADENINE DNA GLYCOSYLASE"/>
    <property type="match status" value="1"/>
</dbReference>
<keyword evidence="9 16" id="KW-0378">Hydrolase</keyword>
<evidence type="ECO:0000256" key="11">
    <source>
        <dbReference type="ARBA" id="ARBA00023014"/>
    </source>
</evidence>
<evidence type="ECO:0000256" key="4">
    <source>
        <dbReference type="ARBA" id="ARBA00012045"/>
    </source>
</evidence>
<dbReference type="InterPro" id="IPR011257">
    <property type="entry name" value="DNA_glycosylase"/>
</dbReference>
<evidence type="ECO:0000313" key="16">
    <source>
        <dbReference type="EMBL" id="ATX80988.1"/>
    </source>
</evidence>
<dbReference type="InterPro" id="IPR015797">
    <property type="entry name" value="NUDIX_hydrolase-like_dom_sf"/>
</dbReference>
<keyword evidence="10 14" id="KW-0408">Iron</keyword>
<evidence type="ECO:0000313" key="17">
    <source>
        <dbReference type="Proteomes" id="UP000231637"/>
    </source>
</evidence>
<comment type="function">
    <text evidence="2">Adenine glycosylase active on G-A mispairs. MutY also corrects error-prone DNA synthesis past GO lesions which are due to the oxidatively damaged form of guanine: 7,8-dihydro-8-oxoguanine (8-oxo-dGTP).</text>
</comment>
<reference evidence="16 17" key="1">
    <citation type="submission" date="2016-12" db="EMBL/GenBank/DDBJ databases">
        <title>Isolation and genomic insights into novel planktonic Zetaproteobacteria from stratified waters of the Chesapeake Bay.</title>
        <authorList>
            <person name="McAllister S.M."/>
            <person name="Kato S."/>
            <person name="Chan C.S."/>
            <person name="Chiu B.K."/>
            <person name="Field E.K."/>
        </authorList>
    </citation>
    <scope>NUCLEOTIDE SEQUENCE [LARGE SCALE GENOMIC DNA]</scope>
    <source>
        <strain evidence="16 17">CP-8</strain>
    </source>
</reference>